<comment type="similarity">
    <text evidence="2">Belongs to the tRNA methyltransferase O family.</text>
</comment>
<keyword evidence="4" id="KW-0808">Transferase</keyword>
<feature type="domain" description="TsaA-like" evidence="3">
    <location>
        <begin position="23"/>
        <end position="155"/>
    </location>
</feature>
<dbReference type="Proteomes" id="UP001500724">
    <property type="component" value="Unassembled WGS sequence"/>
</dbReference>
<reference evidence="4 5" key="1">
    <citation type="journal article" date="2019" name="Int. J. Syst. Evol. Microbiol.">
        <title>The Global Catalogue of Microorganisms (GCM) 10K type strain sequencing project: providing services to taxonomists for standard genome sequencing and annotation.</title>
        <authorList>
            <consortium name="The Broad Institute Genomics Platform"/>
            <consortium name="The Broad Institute Genome Sequencing Center for Infectious Disease"/>
            <person name="Wu L."/>
            <person name="Ma J."/>
        </authorList>
    </citation>
    <scope>NUCLEOTIDE SEQUENCE [LARGE SCALE GENOMIC DNA]</scope>
    <source>
        <strain evidence="4 5">JCM 10367</strain>
    </source>
</reference>
<keyword evidence="4" id="KW-0489">Methyltransferase</keyword>
<gene>
    <name evidence="4" type="ORF">GCM10009535_59310</name>
</gene>
<dbReference type="Pfam" id="PF01980">
    <property type="entry name" value="TrmO_N"/>
    <property type="match status" value="1"/>
</dbReference>
<evidence type="ECO:0000313" key="4">
    <source>
        <dbReference type="EMBL" id="GAA0671712.1"/>
    </source>
</evidence>
<evidence type="ECO:0000313" key="5">
    <source>
        <dbReference type="Proteomes" id="UP001500724"/>
    </source>
</evidence>
<dbReference type="InterPro" id="IPR036413">
    <property type="entry name" value="YaeB-like_sf"/>
</dbReference>
<dbReference type="GO" id="GO:0008168">
    <property type="term" value="F:methyltransferase activity"/>
    <property type="evidence" value="ECO:0007669"/>
    <property type="project" value="UniProtKB-KW"/>
</dbReference>
<accession>A0ABN1HX57</accession>
<dbReference type="EMBL" id="BAAAGU010000105">
    <property type="protein sequence ID" value="GAA0671712.1"/>
    <property type="molecule type" value="Genomic_DNA"/>
</dbReference>
<dbReference type="Gene3D" id="2.40.30.70">
    <property type="entry name" value="YaeB-like"/>
    <property type="match status" value="1"/>
</dbReference>
<proteinExistence type="inferred from homology"/>
<dbReference type="InterPro" id="IPR036414">
    <property type="entry name" value="YaeB_N_sf"/>
</dbReference>
<dbReference type="SUPFAM" id="SSF118196">
    <property type="entry name" value="YaeB-like"/>
    <property type="match status" value="1"/>
</dbReference>
<protein>
    <submittedName>
        <fullName evidence="4">SAM-dependent methyltransferase</fullName>
    </submittedName>
</protein>
<evidence type="ECO:0000256" key="2">
    <source>
        <dbReference type="ARBA" id="ARBA00033753"/>
    </source>
</evidence>
<keyword evidence="1" id="KW-0949">S-adenosyl-L-methionine</keyword>
<dbReference type="PROSITE" id="PS51668">
    <property type="entry name" value="TSAA_2"/>
    <property type="match status" value="1"/>
</dbReference>
<comment type="caution">
    <text evidence="4">The sequence shown here is derived from an EMBL/GenBank/DDBJ whole genome shotgun (WGS) entry which is preliminary data.</text>
</comment>
<dbReference type="GO" id="GO:0032259">
    <property type="term" value="P:methylation"/>
    <property type="evidence" value="ECO:0007669"/>
    <property type="project" value="UniProtKB-KW"/>
</dbReference>
<name>A0ABN1HX57_9ACTN</name>
<keyword evidence="5" id="KW-1185">Reference proteome</keyword>
<dbReference type="InterPro" id="IPR023370">
    <property type="entry name" value="TrmO-like_N"/>
</dbReference>
<sequence length="176" mass="19898">MADRLAVPRAEKGEPVSTKSIEVPVIAEVVGGHKGRLDDFKGGVESIIRLRPEYPEETLQGIEEFSHLQVTWFFNFGSPEDVALHARSPRDNPDWPATGTFVHHNHRRPARLATSFPRLLRVDGRDLHVADLDADDGTLVVDLVAVFKEFLPRGIVTQPAWPGEMLEDYWRDARER</sequence>
<evidence type="ECO:0000256" key="1">
    <source>
        <dbReference type="ARBA" id="ARBA00022691"/>
    </source>
</evidence>
<evidence type="ECO:0000259" key="3">
    <source>
        <dbReference type="PROSITE" id="PS51668"/>
    </source>
</evidence>
<organism evidence="4 5">
    <name type="scientific">Streptomyces thermocarboxydovorans</name>
    <dbReference type="NCBI Taxonomy" id="59298"/>
    <lineage>
        <taxon>Bacteria</taxon>
        <taxon>Bacillati</taxon>
        <taxon>Actinomycetota</taxon>
        <taxon>Actinomycetes</taxon>
        <taxon>Kitasatosporales</taxon>
        <taxon>Streptomycetaceae</taxon>
        <taxon>Streptomyces</taxon>
    </lineage>
</organism>